<dbReference type="Proteomes" id="UP000290191">
    <property type="component" value="Unassembled WGS sequence"/>
</dbReference>
<dbReference type="InterPro" id="IPR003148">
    <property type="entry name" value="RCK_N"/>
</dbReference>
<dbReference type="EMBL" id="PDKO01000003">
    <property type="protein sequence ID" value="RXJ63493.1"/>
    <property type="molecule type" value="Genomic_DNA"/>
</dbReference>
<organism evidence="2 3">
    <name type="scientific">Halarcobacter anaerophilus</name>
    <dbReference type="NCBI Taxonomy" id="877500"/>
    <lineage>
        <taxon>Bacteria</taxon>
        <taxon>Pseudomonadati</taxon>
        <taxon>Campylobacterota</taxon>
        <taxon>Epsilonproteobacteria</taxon>
        <taxon>Campylobacterales</taxon>
        <taxon>Arcobacteraceae</taxon>
        <taxon>Halarcobacter</taxon>
    </lineage>
</organism>
<gene>
    <name evidence="2" type="ORF">CRV06_04690</name>
</gene>
<evidence type="ECO:0000313" key="3">
    <source>
        <dbReference type="Proteomes" id="UP000290191"/>
    </source>
</evidence>
<reference evidence="2 3" key="1">
    <citation type="submission" date="2017-10" db="EMBL/GenBank/DDBJ databases">
        <title>Genomics of the genus Arcobacter.</title>
        <authorList>
            <person name="Perez-Cataluna A."/>
            <person name="Figueras M.J."/>
        </authorList>
    </citation>
    <scope>NUCLEOTIDE SEQUENCE [LARGE SCALE GENOMIC DNA]</scope>
    <source>
        <strain evidence="2 3">DSM 24636</strain>
    </source>
</reference>
<sequence>MKTIAVIGLGKFGSYIAKSLARQNVTVIAIDNDEKKIQEISEYIDHSYVVDSTNKQALEEIGIYNLKTVIVSIGENIESSILTVMALKDLKNDRIIAKAITNTHGEILSKIGAFKVIYPEKLAGRMLVRKFVDEIPLEDIDVSNSVKVLKIVVNESYELKKIKEIEHEFKNLKIVGFKNKEEGELIFNIDPNYEVQIDDVLILLGESKYVKDIYPEI</sequence>
<dbReference type="PANTHER" id="PTHR43833:SF7">
    <property type="entry name" value="KTR SYSTEM POTASSIUM UPTAKE PROTEIN C"/>
    <property type="match status" value="1"/>
</dbReference>
<dbReference type="PROSITE" id="PS51201">
    <property type="entry name" value="RCK_N"/>
    <property type="match status" value="1"/>
</dbReference>
<proteinExistence type="predicted"/>
<dbReference type="OrthoDB" id="9776294at2"/>
<evidence type="ECO:0000259" key="1">
    <source>
        <dbReference type="PROSITE" id="PS51201"/>
    </source>
</evidence>
<dbReference type="RefSeq" id="WP_044414969.1">
    <property type="nucleotide sequence ID" value="NZ_CP041070.1"/>
</dbReference>
<dbReference type="PANTHER" id="PTHR43833">
    <property type="entry name" value="POTASSIUM CHANNEL PROTEIN 2-RELATED-RELATED"/>
    <property type="match status" value="1"/>
</dbReference>
<dbReference type="AlphaFoldDB" id="A0A4Q0Y1G9"/>
<evidence type="ECO:0000313" key="2">
    <source>
        <dbReference type="EMBL" id="RXJ63493.1"/>
    </source>
</evidence>
<dbReference type="InterPro" id="IPR036291">
    <property type="entry name" value="NAD(P)-bd_dom_sf"/>
</dbReference>
<dbReference type="InterPro" id="IPR050721">
    <property type="entry name" value="Trk_Ktr_HKT_K-transport"/>
</dbReference>
<feature type="domain" description="RCK N-terminal" evidence="1">
    <location>
        <begin position="1"/>
        <end position="117"/>
    </location>
</feature>
<dbReference type="STRING" id="877500.GCA_000935065_00229"/>
<dbReference type="Gene3D" id="3.40.50.720">
    <property type="entry name" value="NAD(P)-binding Rossmann-like Domain"/>
    <property type="match status" value="1"/>
</dbReference>
<dbReference type="InterPro" id="IPR036721">
    <property type="entry name" value="RCK_C_sf"/>
</dbReference>
<comment type="caution">
    <text evidence="2">The sequence shown here is derived from an EMBL/GenBank/DDBJ whole genome shotgun (WGS) entry which is preliminary data.</text>
</comment>
<dbReference type="SUPFAM" id="SSF51735">
    <property type="entry name" value="NAD(P)-binding Rossmann-fold domains"/>
    <property type="match status" value="1"/>
</dbReference>
<keyword evidence="3" id="KW-1185">Reference proteome</keyword>
<dbReference type="Gene3D" id="3.30.70.1450">
    <property type="entry name" value="Regulator of K+ conductance, C-terminal domain"/>
    <property type="match status" value="1"/>
</dbReference>
<protein>
    <submittedName>
        <fullName evidence="2">TrkA family potassium uptake protein</fullName>
    </submittedName>
</protein>
<dbReference type="SUPFAM" id="SSF116726">
    <property type="entry name" value="TrkA C-terminal domain-like"/>
    <property type="match status" value="1"/>
</dbReference>
<dbReference type="GO" id="GO:0006813">
    <property type="term" value="P:potassium ion transport"/>
    <property type="evidence" value="ECO:0007669"/>
    <property type="project" value="InterPro"/>
</dbReference>
<dbReference type="Pfam" id="PF02254">
    <property type="entry name" value="TrkA_N"/>
    <property type="match status" value="1"/>
</dbReference>
<accession>A0A4Q0Y1G9</accession>
<name>A0A4Q0Y1G9_9BACT</name>